<keyword evidence="2" id="KW-0732">Signal</keyword>
<sequence>MKKTVLPILTALVLTLSACTPDPSPTPNPQPDPTPNGWGNASTITAAQLKGCPLTDTTEQGKVDPAVNACTKGTLSGITQVGSTQKCSLTMDGNGTLTFSSPVLAKSITLKSATFVYYGHRIDSGIHTVMYLLENRATDTTGKVSLGFAYYETITSPNLPNLTISVQDGQQTSACYTRI</sequence>
<evidence type="ECO:0000313" key="3">
    <source>
        <dbReference type="EMBL" id="RJF75661.1"/>
    </source>
</evidence>
<comment type="caution">
    <text evidence="3">The sequence shown here is derived from an EMBL/GenBank/DDBJ whole genome shotgun (WGS) entry which is preliminary data.</text>
</comment>
<evidence type="ECO:0000256" key="1">
    <source>
        <dbReference type="SAM" id="MobiDB-lite"/>
    </source>
</evidence>
<keyword evidence="4" id="KW-1185">Reference proteome</keyword>
<dbReference type="RefSeq" id="WP_119760232.1">
    <property type="nucleotide sequence ID" value="NZ_QYUJ01000004.1"/>
</dbReference>
<dbReference type="Proteomes" id="UP000286287">
    <property type="component" value="Unassembled WGS sequence"/>
</dbReference>
<dbReference type="OrthoDB" id="9973815at2"/>
<proteinExistence type="predicted"/>
<feature type="compositionally biased region" description="Pro residues" evidence="1">
    <location>
        <begin position="22"/>
        <end position="34"/>
    </location>
</feature>
<dbReference type="EMBL" id="QYUJ01000004">
    <property type="protein sequence ID" value="RJF75661.1"/>
    <property type="molecule type" value="Genomic_DNA"/>
</dbReference>
<dbReference type="AlphaFoldDB" id="A0A418VHN8"/>
<dbReference type="PROSITE" id="PS51257">
    <property type="entry name" value="PROKAR_LIPOPROTEIN"/>
    <property type="match status" value="1"/>
</dbReference>
<reference evidence="3 4" key="1">
    <citation type="submission" date="2018-09" db="EMBL/GenBank/DDBJ databases">
        <authorList>
            <person name="Zhu H."/>
        </authorList>
    </citation>
    <scope>NUCLEOTIDE SEQUENCE [LARGE SCALE GENOMIC DNA]</scope>
    <source>
        <strain evidence="3 4">K2S05-167</strain>
    </source>
</reference>
<protein>
    <submittedName>
        <fullName evidence="3">Uncharacterized protein</fullName>
    </submittedName>
</protein>
<evidence type="ECO:0000313" key="4">
    <source>
        <dbReference type="Proteomes" id="UP000286287"/>
    </source>
</evidence>
<evidence type="ECO:0000256" key="2">
    <source>
        <dbReference type="SAM" id="SignalP"/>
    </source>
</evidence>
<gene>
    <name evidence="3" type="ORF">D3875_01025</name>
</gene>
<feature type="chain" id="PRO_5019292747" evidence="2">
    <location>
        <begin position="19"/>
        <end position="179"/>
    </location>
</feature>
<organism evidence="3 4">
    <name type="scientific">Deinococcus cavernae</name>
    <dbReference type="NCBI Taxonomy" id="2320857"/>
    <lineage>
        <taxon>Bacteria</taxon>
        <taxon>Thermotogati</taxon>
        <taxon>Deinococcota</taxon>
        <taxon>Deinococci</taxon>
        <taxon>Deinococcales</taxon>
        <taxon>Deinococcaceae</taxon>
        <taxon>Deinococcus</taxon>
    </lineage>
</organism>
<feature type="signal peptide" evidence="2">
    <location>
        <begin position="1"/>
        <end position="18"/>
    </location>
</feature>
<name>A0A418VHN8_9DEIO</name>
<feature type="region of interest" description="Disordered" evidence="1">
    <location>
        <begin position="19"/>
        <end position="42"/>
    </location>
</feature>
<accession>A0A418VHN8</accession>